<dbReference type="PANTHER" id="PTHR31174">
    <property type="entry name" value="SEED MATURATION FAMILY PROTEIN"/>
    <property type="match status" value="1"/>
</dbReference>
<sequence>MSQDQPERPQEVQRQQKEPNQPIKYGDVFQVSGKLADKPVAPQDAAMMQAAETTVFGQTQKGGTAAAMQAAATINERAGLVSHDDLTVTGDQGVAVTATEVPGARVVTETIAGEVVRRYVKATPILQQEGGVGDLHQQGFITIGEALEAASRTTGNKPVERSDAAAIQAAEVRATGSNLVIPGGLAAQAQSAATLNASTREEDKVRLSEVLTDATVKLPADKVATREDAEGVLSAERRNNPNLTAHPTGVAAAIAAAANLNETVV</sequence>
<feature type="compositionally biased region" description="Basic and acidic residues" evidence="3">
    <location>
        <begin position="1"/>
        <end position="17"/>
    </location>
</feature>
<evidence type="ECO:0000256" key="2">
    <source>
        <dbReference type="ARBA" id="ARBA00022737"/>
    </source>
</evidence>
<feature type="domain" description="SMP" evidence="4">
    <location>
        <begin position="205"/>
        <end position="263"/>
    </location>
</feature>
<proteinExistence type="inferred from homology"/>
<evidence type="ECO:0000256" key="1">
    <source>
        <dbReference type="ARBA" id="ARBA00010733"/>
    </source>
</evidence>
<dbReference type="InterPro" id="IPR007011">
    <property type="entry name" value="LEA_SMP_dom"/>
</dbReference>
<dbReference type="InterPro" id="IPR042971">
    <property type="entry name" value="LEA_SMP"/>
</dbReference>
<dbReference type="Pfam" id="PF04927">
    <property type="entry name" value="SMP"/>
    <property type="match status" value="3"/>
</dbReference>
<dbReference type="OrthoDB" id="2014755at2759"/>
<evidence type="ECO:0000259" key="4">
    <source>
        <dbReference type="Pfam" id="PF04927"/>
    </source>
</evidence>
<name>A0A9R1WW35_LACSA</name>
<dbReference type="Proteomes" id="UP000235145">
    <property type="component" value="Unassembled WGS sequence"/>
</dbReference>
<protein>
    <recommendedName>
        <fullName evidence="4">SMP domain-containing protein</fullName>
    </recommendedName>
</protein>
<comment type="similarity">
    <text evidence="1">Belongs to the LEA type SMP family.</text>
</comment>
<evidence type="ECO:0000313" key="5">
    <source>
        <dbReference type="EMBL" id="KAJ0191170.1"/>
    </source>
</evidence>
<keyword evidence="6" id="KW-1185">Reference proteome</keyword>
<gene>
    <name evidence="5" type="ORF">LSAT_V11C800399300</name>
</gene>
<dbReference type="PANTHER" id="PTHR31174:SF7">
    <property type="entry name" value="LATE EMBRYOGENESIS ABUNDANT PROTEIN 31-RELATED"/>
    <property type="match status" value="1"/>
</dbReference>
<dbReference type="Gramene" id="rna-gnl|WGS:NBSK|LSAT_8X25740_mrna">
    <property type="protein sequence ID" value="cds-PLY65481.1"/>
    <property type="gene ID" value="gene-LSAT_8X25740"/>
</dbReference>
<evidence type="ECO:0000256" key="3">
    <source>
        <dbReference type="SAM" id="MobiDB-lite"/>
    </source>
</evidence>
<feature type="domain" description="SMP" evidence="4">
    <location>
        <begin position="141"/>
        <end position="198"/>
    </location>
</feature>
<dbReference type="AlphaFoldDB" id="A0A9R1WW35"/>
<accession>A0A9R1WW35</accession>
<evidence type="ECO:0000313" key="6">
    <source>
        <dbReference type="Proteomes" id="UP000235145"/>
    </source>
</evidence>
<comment type="caution">
    <text evidence="5">The sequence shown here is derived from an EMBL/GenBank/DDBJ whole genome shotgun (WGS) entry which is preliminary data.</text>
</comment>
<feature type="region of interest" description="Disordered" evidence="3">
    <location>
        <begin position="1"/>
        <end position="25"/>
    </location>
</feature>
<dbReference type="EMBL" id="NBSK02000008">
    <property type="protein sequence ID" value="KAJ0191170.1"/>
    <property type="molecule type" value="Genomic_DNA"/>
</dbReference>
<reference evidence="5 6" key="1">
    <citation type="journal article" date="2017" name="Nat. Commun.">
        <title>Genome assembly with in vitro proximity ligation data and whole-genome triplication in lettuce.</title>
        <authorList>
            <person name="Reyes-Chin-Wo S."/>
            <person name="Wang Z."/>
            <person name="Yang X."/>
            <person name="Kozik A."/>
            <person name="Arikit S."/>
            <person name="Song C."/>
            <person name="Xia L."/>
            <person name="Froenicke L."/>
            <person name="Lavelle D.O."/>
            <person name="Truco M.J."/>
            <person name="Xia R."/>
            <person name="Zhu S."/>
            <person name="Xu C."/>
            <person name="Xu H."/>
            <person name="Xu X."/>
            <person name="Cox K."/>
            <person name="Korf I."/>
            <person name="Meyers B.C."/>
            <person name="Michelmore R.W."/>
        </authorList>
    </citation>
    <scope>NUCLEOTIDE SEQUENCE [LARGE SCALE GENOMIC DNA]</scope>
    <source>
        <strain evidence="6">cv. Salinas</strain>
        <tissue evidence="5">Seedlings</tissue>
    </source>
</reference>
<keyword evidence="2" id="KW-0677">Repeat</keyword>
<feature type="domain" description="SMP" evidence="4">
    <location>
        <begin position="23"/>
        <end position="78"/>
    </location>
</feature>
<organism evidence="5 6">
    <name type="scientific">Lactuca sativa</name>
    <name type="common">Garden lettuce</name>
    <dbReference type="NCBI Taxonomy" id="4236"/>
    <lineage>
        <taxon>Eukaryota</taxon>
        <taxon>Viridiplantae</taxon>
        <taxon>Streptophyta</taxon>
        <taxon>Embryophyta</taxon>
        <taxon>Tracheophyta</taxon>
        <taxon>Spermatophyta</taxon>
        <taxon>Magnoliopsida</taxon>
        <taxon>eudicotyledons</taxon>
        <taxon>Gunneridae</taxon>
        <taxon>Pentapetalae</taxon>
        <taxon>asterids</taxon>
        <taxon>campanulids</taxon>
        <taxon>Asterales</taxon>
        <taxon>Asteraceae</taxon>
        <taxon>Cichorioideae</taxon>
        <taxon>Cichorieae</taxon>
        <taxon>Lactucinae</taxon>
        <taxon>Lactuca</taxon>
    </lineage>
</organism>